<feature type="compositionally biased region" description="Low complexity" evidence="1">
    <location>
        <begin position="1192"/>
        <end position="1201"/>
    </location>
</feature>
<dbReference type="EMBL" id="JAMZEB010000002">
    <property type="protein sequence ID" value="MCP2356824.1"/>
    <property type="molecule type" value="Genomic_DNA"/>
</dbReference>
<feature type="compositionally biased region" description="Basic and acidic residues" evidence="1">
    <location>
        <begin position="519"/>
        <end position="539"/>
    </location>
</feature>
<dbReference type="SUPFAM" id="SSF55811">
    <property type="entry name" value="Nudix"/>
    <property type="match status" value="1"/>
</dbReference>
<dbReference type="Pfam" id="PF00293">
    <property type="entry name" value="NUDIX"/>
    <property type="match status" value="1"/>
</dbReference>
<organism evidence="3 4">
    <name type="scientific">Nonomuraea thailandensis</name>
    <dbReference type="NCBI Taxonomy" id="1188745"/>
    <lineage>
        <taxon>Bacteria</taxon>
        <taxon>Bacillati</taxon>
        <taxon>Actinomycetota</taxon>
        <taxon>Actinomycetes</taxon>
        <taxon>Streptosporangiales</taxon>
        <taxon>Streptosporangiaceae</taxon>
        <taxon>Nonomuraea</taxon>
    </lineage>
</organism>
<feature type="compositionally biased region" description="Basic and acidic residues" evidence="1">
    <location>
        <begin position="580"/>
        <end position="590"/>
    </location>
</feature>
<feature type="region of interest" description="Disordered" evidence="1">
    <location>
        <begin position="1677"/>
        <end position="1722"/>
    </location>
</feature>
<sequence length="2107" mass="222575">MALDLSLVPDVVKPMAQPLTGGALPETEVGGIMAEARTLEELADALAEMKADDAGAVMRLLRDGLWQGAAKESFEQVFATLSGREGATGSPEALLDLLEQALRDEAKSLREHGVRMQHTEWMIYASLALLGAMIVRLLVWICVNGPAVLGLIQHHSLLTRVNIQTLKRLVLLNMLRFGVVMGGLDLGVQAAQQVWGDRETGDFDLESLALSAGSGALTGALFAGANAGLSRLLSRNMVYVASKAELAVRDRLVALGQSMYGQALLGGVTGTLGAVPGLALSGQLDAEHLGYTFISGVAGGLGVPASARVSYLPMLAVADLGPHPPTSDAPSGPGASPGSGGPSGSAALSGSGAFAGSGGPSGRDALLPGQGLPSAGPHQPAAAGHGDAGGSPAFRPDATTLVQHAPPEPRSGPDTVIDRPPPSEAGGGTLAPHRGDTIAGEVVQRRDTPLPAPTAERSPMNGAPAVRAEAVTPGDLSRASPLPATVPAVNAVAHVAETPEQDVAERDTADPDTAQQNTAERKPSDPDRADPDRAGRDAAEQGTGKDAADAAASRTAPLPQRDHGATPVADEQTSAASRTSPDRASQDRTEPPAVPGTAPPATRPAHGDRPTDAGLPASSPHNAVAPPVHGRLPAPGDNPGSQNGRAPAAAHPPAQAPLPPTAAQPPAQAAHPPAETAFPPVPGQRGVPAVLSTPAAHSRALPAGPGPAGPAQERVASLLSQDGAYDPISVPAWVASDRAAVERLMNTMSSSTRDLLRAARKDSLLRAVGDPGHLLVHSEYGALGRTIRSWHAVERGDLPSYVRGPGEITGPRRILRQLPFDSPEAVGIARRLAVQELVRMWGFGAGELLPPRLAMNMAALDEFGLTGVLDLQAYADSSRATTGARDYARHGEVLRDFLRRQYAQTQHELSRHGIEELALYRGVAFERGHPMPSLAAAGTGDVVAAPPALPLQSWSAAPGVAKRYTGLGDGAVMAGVFPASRVLATPWTGMGQLPLHEFVLLAAPGEVTVLRPPHVVETGPGPYADLPRGWRTRQPGDDWTQCGQGHRHGDPHGAAGLLPFHRGPGGEVHVLVQLRSLETHHGGLWGPVAGARHPGEAPVETAFREAGEAMRLDLREVEVRAVHHDDHGGWAFDTVIGEMPSRAEVWPASPESIDVAWVPVRDVAGLDLHPDFAVAWPEVRARLDHVLTDTTGTADTAGTGTIPPVTSAVTPPLVPETAVAGAAAGEARHARMPAVPGPPDTALADGYSPIADPRPRNFAEAAAIFHRWPPGDAGGHEQGAPNRIERLLNGHPEDGAPPREELLEQGTSLMRELPVERQDDATAVALASMSTSLHAENPRRAIGDLAMQLFNARLDVDALVDLYQDAQRQGLAPEAARDRAELAGVLGRAMAADRHRWLGYQHRSLLPASTVAQARVAGLMVEMMGPLVVQSTVSAFTRPLLQTAGVHNVQQVMPLVQAAHANGHLPPGTTGDQAFNDAMRGFRQADPELWNGLLVAGKYALGEVSDPGARMLSLLYDIVTHPETGMGRRVLLPLERLAHEVGQAGSLEQLVRLAGDARAHGDDPARAPGARELTDLLLAHRARDPYLWDGLRLADEYGVTRAADDEARALARLTEITRSEPSSRLWLFDPVRRLADDAGLGPSPEGLARRAAEVAQRGFDLFAPVDRQQVLDALRLPRPESGAPDVRGSAPGLHDLSPSAVRDAREAASRDHERARQEYRRSLSPLRRSLQSLIGTDPRGVLERELVASLESRVEAWQRRPDVPEVSFTRDFDAFKRAYDQAVERALRGEAAIPYLYENVTAGLGARDGGRGFGLEIEYDVPGGVSNDTAMNIPRALHEAGLTADATVHDYHSTKDAGYRSGAHGGRGLWRLEKDSTVMGELVSPILYDEPETWENIRLACEIIRAHGGTAGVRAGGHIHVSTHDYDHLVGNYTSVLNYVAQHTDTLYRLGHNPEREGHRGQGWCLPGSPHAAGYESISQVRGLHGRKTAVNTFGVTGGRKDHVELRIWDGSLDPAVIQAQVKVSLAVVEAAFRNAILDAQPNGGRHDPLGAHADLRRLGSAADTTEEGSLSFRLLMDEIFWRAADKEQLTALFAVTRWAVPDDGKP</sequence>
<feature type="compositionally biased region" description="Pro residues" evidence="1">
    <location>
        <begin position="592"/>
        <end position="602"/>
    </location>
</feature>
<evidence type="ECO:0000259" key="2">
    <source>
        <dbReference type="PROSITE" id="PS51462"/>
    </source>
</evidence>
<dbReference type="RefSeq" id="WP_253743994.1">
    <property type="nucleotide sequence ID" value="NZ_BAABKA010000063.1"/>
</dbReference>
<keyword evidence="4" id="KW-1185">Reference proteome</keyword>
<feature type="region of interest" description="Disordered" evidence="1">
    <location>
        <begin position="1192"/>
        <end position="1211"/>
    </location>
</feature>
<protein>
    <submittedName>
        <fullName evidence="3">ADP-ribose pyrophosphatase YjhB (NUDIX family)</fullName>
    </submittedName>
</protein>
<feature type="compositionally biased region" description="Low complexity" evidence="1">
    <location>
        <begin position="373"/>
        <end position="393"/>
    </location>
</feature>
<evidence type="ECO:0000313" key="3">
    <source>
        <dbReference type="EMBL" id="MCP2356824.1"/>
    </source>
</evidence>
<feature type="compositionally biased region" description="Pro residues" evidence="1">
    <location>
        <begin position="654"/>
        <end position="663"/>
    </location>
</feature>
<comment type="caution">
    <text evidence="3">The sequence shown here is derived from an EMBL/GenBank/DDBJ whole genome shotgun (WGS) entry which is preliminary data.</text>
</comment>
<evidence type="ECO:0000256" key="1">
    <source>
        <dbReference type="SAM" id="MobiDB-lite"/>
    </source>
</evidence>
<dbReference type="InterPro" id="IPR000086">
    <property type="entry name" value="NUDIX_hydrolase_dom"/>
</dbReference>
<proteinExistence type="predicted"/>
<feature type="compositionally biased region" description="Basic and acidic residues" evidence="1">
    <location>
        <begin position="1702"/>
        <end position="1721"/>
    </location>
</feature>
<accession>A0A9X2GG16</accession>
<dbReference type="InterPro" id="IPR015797">
    <property type="entry name" value="NUDIX_hydrolase-like_dom_sf"/>
</dbReference>
<dbReference type="Gene3D" id="3.90.79.10">
    <property type="entry name" value="Nucleoside Triphosphate Pyrophosphohydrolase"/>
    <property type="match status" value="1"/>
</dbReference>
<reference evidence="3" key="1">
    <citation type="submission" date="2022-06" db="EMBL/GenBank/DDBJ databases">
        <title>Sequencing the genomes of 1000 actinobacteria strains.</title>
        <authorList>
            <person name="Klenk H.-P."/>
        </authorList>
    </citation>
    <scope>NUCLEOTIDE SEQUENCE</scope>
    <source>
        <strain evidence="3">DSM 46694</strain>
    </source>
</reference>
<feature type="domain" description="Nudix hydrolase" evidence="2">
    <location>
        <begin position="1050"/>
        <end position="1180"/>
    </location>
</feature>
<gene>
    <name evidence="3" type="ORF">HD597_003844</name>
</gene>
<dbReference type="Proteomes" id="UP001139648">
    <property type="component" value="Unassembled WGS sequence"/>
</dbReference>
<feature type="region of interest" description="Disordered" evidence="1">
    <location>
        <begin position="322"/>
        <end position="714"/>
    </location>
</feature>
<evidence type="ECO:0000313" key="4">
    <source>
        <dbReference type="Proteomes" id="UP001139648"/>
    </source>
</evidence>
<feature type="compositionally biased region" description="Low complexity" evidence="1">
    <location>
        <begin position="664"/>
        <end position="674"/>
    </location>
</feature>
<name>A0A9X2GG16_9ACTN</name>
<dbReference type="PROSITE" id="PS51462">
    <property type="entry name" value="NUDIX"/>
    <property type="match status" value="1"/>
</dbReference>